<keyword evidence="3 7" id="KW-0963">Cytoplasm</keyword>
<evidence type="ECO:0000256" key="4">
    <source>
        <dbReference type="ARBA" id="ARBA00022670"/>
    </source>
</evidence>
<comment type="subcellular location">
    <subcellularLocation>
        <location evidence="1 7">Cytoplasm</location>
    </subcellularLocation>
</comment>
<dbReference type="SUPFAM" id="SSF50156">
    <property type="entry name" value="PDZ domain-like"/>
    <property type="match status" value="1"/>
</dbReference>
<evidence type="ECO:0000256" key="1">
    <source>
        <dbReference type="ARBA" id="ARBA00004496"/>
    </source>
</evidence>
<feature type="compositionally biased region" description="Basic and acidic residues" evidence="8">
    <location>
        <begin position="574"/>
        <end position="589"/>
    </location>
</feature>
<dbReference type="SUPFAM" id="SSF52096">
    <property type="entry name" value="ClpP/crotonase"/>
    <property type="match status" value="1"/>
</dbReference>
<dbReference type="Gene3D" id="2.30.42.10">
    <property type="match status" value="1"/>
</dbReference>
<dbReference type="InterPro" id="IPR029045">
    <property type="entry name" value="ClpP/crotonase-like_dom_sf"/>
</dbReference>
<dbReference type="InterPro" id="IPR005151">
    <property type="entry name" value="Tail-specific_protease"/>
</dbReference>
<name>A0ABV8U9D6_9PROT</name>
<dbReference type="Gene3D" id="2.120.10.60">
    <property type="entry name" value="Tricorn protease N-terminal domain"/>
    <property type="match status" value="2"/>
</dbReference>
<dbReference type="CDD" id="cd07562">
    <property type="entry name" value="Peptidase_S41_TRI"/>
    <property type="match status" value="1"/>
</dbReference>
<evidence type="ECO:0000256" key="5">
    <source>
        <dbReference type="ARBA" id="ARBA00022801"/>
    </source>
</evidence>
<feature type="compositionally biased region" description="Basic and acidic residues" evidence="8">
    <location>
        <begin position="597"/>
        <end position="623"/>
    </location>
</feature>
<dbReference type="PANTHER" id="PTHR43253:SF1">
    <property type="entry name" value="TRICORN PROTEASE HOMOLOG 2-RELATED"/>
    <property type="match status" value="1"/>
</dbReference>
<reference evidence="13" key="1">
    <citation type="journal article" date="2019" name="Int. J. Syst. Evol. Microbiol.">
        <title>The Global Catalogue of Microorganisms (GCM) 10K type strain sequencing project: providing services to taxonomists for standard genome sequencing and annotation.</title>
        <authorList>
            <consortium name="The Broad Institute Genomics Platform"/>
            <consortium name="The Broad Institute Genome Sequencing Center for Infectious Disease"/>
            <person name="Wu L."/>
            <person name="Ma J."/>
        </authorList>
    </citation>
    <scope>NUCLEOTIDE SEQUENCE [LARGE SCALE GENOMIC DNA]</scope>
    <source>
        <strain evidence="13">CGMCC 1.15304</strain>
    </source>
</reference>
<dbReference type="Gene3D" id="2.120.10.30">
    <property type="entry name" value="TolB, C-terminal domain"/>
    <property type="match status" value="1"/>
</dbReference>
<dbReference type="RefSeq" id="WP_068152925.1">
    <property type="nucleotide sequence ID" value="NZ_JBHSCR010000003.1"/>
</dbReference>
<dbReference type="Pfam" id="PF26550">
    <property type="entry name" value="Tricorn_2nd"/>
    <property type="match status" value="1"/>
</dbReference>
<evidence type="ECO:0000259" key="10">
    <source>
        <dbReference type="Pfam" id="PF03572"/>
    </source>
</evidence>
<dbReference type="SUPFAM" id="SSF69304">
    <property type="entry name" value="Tricorn protease N-terminal domain"/>
    <property type="match status" value="1"/>
</dbReference>
<feature type="region of interest" description="Disordered" evidence="8">
    <location>
        <begin position="574"/>
        <end position="623"/>
    </location>
</feature>
<dbReference type="InterPro" id="IPR012393">
    <property type="entry name" value="Tricorn_protease"/>
</dbReference>
<keyword evidence="4 7" id="KW-0645">Protease</keyword>
<protein>
    <recommendedName>
        <fullName evidence="7">Tricorn protease homolog</fullName>
        <ecNumber evidence="7">3.4.21.-</ecNumber>
    </recommendedName>
</protein>
<evidence type="ECO:0000313" key="13">
    <source>
        <dbReference type="Proteomes" id="UP001595776"/>
    </source>
</evidence>
<evidence type="ECO:0000256" key="8">
    <source>
        <dbReference type="SAM" id="MobiDB-lite"/>
    </source>
</evidence>
<dbReference type="InterPro" id="IPR011042">
    <property type="entry name" value="6-blade_b-propeller_TolB-like"/>
</dbReference>
<evidence type="ECO:0000259" key="11">
    <source>
        <dbReference type="Pfam" id="PF14684"/>
    </source>
</evidence>
<organism evidence="12 13">
    <name type="scientific">Kordiimonas lipolytica</name>
    <dbReference type="NCBI Taxonomy" id="1662421"/>
    <lineage>
        <taxon>Bacteria</taxon>
        <taxon>Pseudomonadati</taxon>
        <taxon>Pseudomonadota</taxon>
        <taxon>Alphaproteobacteria</taxon>
        <taxon>Kordiimonadales</taxon>
        <taxon>Kordiimonadaceae</taxon>
        <taxon>Kordiimonas</taxon>
    </lineage>
</organism>
<dbReference type="SUPFAM" id="SSF82171">
    <property type="entry name" value="DPP6 N-terminal domain-like"/>
    <property type="match status" value="2"/>
</dbReference>
<dbReference type="PANTHER" id="PTHR43253">
    <property type="entry name" value="TRICORN PROTEASE HOMOLOG 2-RELATED"/>
    <property type="match status" value="1"/>
</dbReference>
<dbReference type="EC" id="3.4.21.-" evidence="7"/>
<comment type="similarity">
    <text evidence="2 7">Belongs to the peptidase S41B family.</text>
</comment>
<comment type="caution">
    <text evidence="12">The sequence shown here is derived from an EMBL/GenBank/DDBJ whole genome shotgun (WGS) entry which is preliminary data.</text>
</comment>
<evidence type="ECO:0000256" key="2">
    <source>
        <dbReference type="ARBA" id="ARBA00008524"/>
    </source>
</evidence>
<keyword evidence="6 7" id="KW-0720">Serine protease</keyword>
<evidence type="ECO:0000256" key="6">
    <source>
        <dbReference type="ARBA" id="ARBA00022825"/>
    </source>
</evidence>
<dbReference type="PIRSF" id="PIRSF036421">
    <property type="entry name" value="Tricorn_protease"/>
    <property type="match status" value="1"/>
</dbReference>
<dbReference type="Gene3D" id="3.30.750.44">
    <property type="match status" value="1"/>
</dbReference>
<dbReference type="EMBL" id="JBHSCR010000003">
    <property type="protein sequence ID" value="MFC4347396.1"/>
    <property type="molecule type" value="Genomic_DNA"/>
</dbReference>
<feature type="signal peptide" evidence="9">
    <location>
        <begin position="1"/>
        <end position="23"/>
    </location>
</feature>
<keyword evidence="13" id="KW-1185">Reference proteome</keyword>
<dbReference type="Pfam" id="PF03572">
    <property type="entry name" value="Peptidase_S41"/>
    <property type="match status" value="1"/>
</dbReference>
<feature type="chain" id="PRO_5046438441" description="Tricorn protease homolog" evidence="9">
    <location>
        <begin position="24"/>
        <end position="1107"/>
    </location>
</feature>
<sequence>MIKKHTTALVLGLLAGTSLSATAAPNGDWFTDAAISPDGKTVLVAYKGDIYSVSSKGGTAVPLTVNAAWDGHPVWSKDGKQIAFASDRNGNLDIYVMPAEGGEATRLTHHSADDIPHDFTPDGKAVTFSSTRTDSAASSGFPRGALSELYSVSTSGGTPKMELTTPAFEAQWNKDGSKLLYREEKALESDLRKHDNSAFARDIWLYDSEAGTHKQLTNHVGGDHNPVWGKGDTIFYTSDEADDTFNVWKLDLGSLEQNQITKFTKHPVRELTRAKDGTLAFLHHGTVYTTGEKGKPKALDININVDGHGVDAKTIPVSSNVSEFTVSPNGKEIAFVARGEVFVTSTEFKTTKRITDTPTQERSVDFHPDGDRLVYAAERDGKWTLVEAKLRNADEKYFFASTLIDEKVLFDADNEAFQPKYSPDGKKVAFLSGRDSLKVLDIESGEAVKVLGPEHNYSYADGDITFDWSPDSKWLTIDFIARKRIFITNVAIVPADGSAAPVDISLSGYQDGGPKWHAGGEAVLWFSSRYGQRDHGSWGREFDVMASFLNQDAYDRFRMSKEEYQLMKELEEDAKKKKEEEEKKAKEAANETDGEEGEKAEGEKADAKEADKKDEKKDDTKPVEIEWDGMQDRTVRLTVHSSNLADAVLTKDADKLYYLSQFEGGYDLWMQDLRENETKLLSKLNADNATIELSKDEKALFVLAGGQISKFELNGGGANRKGVSLSASMELNGKAERDYFFEHIWRQVKDKFYTADMHGVDWADMKLEYGTKLENVGNNRDFARMMEEMLGELNASHTGAYYIGGRGGDATASLGLLFDLSAPSGALVVEEVLEKGPFDKAKSDVEAGMKLVAVDGTDLGESVNLYALLNHKAGERTRVTFEKADGTRFDEVIKPISGGAENQLMYERWVKRSRALVESLSDGKVGYVHVRGMNDSSYREVYSDLMGRNFDKDSVVVDTRWNGGGWLHNDLAKLLSGEQYLKMEVRGREFEGDPLDQWYKPSIVVMGEGNYSDAHAFPYTYKALDIGETVGMPVPGTMTAVWWEVLHSGDIVFGIPQVGQRDMDGNYLENQQLEPDHRVKNMPEEVAKGLDKQLEKAVEVLLEGEQE</sequence>
<feature type="domain" description="Tail specific protease" evidence="10">
    <location>
        <begin position="924"/>
        <end position="1078"/>
    </location>
</feature>
<evidence type="ECO:0000256" key="3">
    <source>
        <dbReference type="ARBA" id="ARBA00022490"/>
    </source>
</evidence>
<proteinExistence type="inferred from homology"/>
<evidence type="ECO:0000256" key="7">
    <source>
        <dbReference type="PIRNR" id="PIRNR036421"/>
    </source>
</evidence>
<dbReference type="Gene3D" id="3.90.226.10">
    <property type="entry name" value="2-enoyl-CoA Hydratase, Chain A, domain 1"/>
    <property type="match status" value="1"/>
</dbReference>
<keyword evidence="5 7" id="KW-0378">Hydrolase</keyword>
<comment type="function">
    <text evidence="7">Degrades oligopeptides.</text>
</comment>
<evidence type="ECO:0000313" key="12">
    <source>
        <dbReference type="EMBL" id="MFC4347396.1"/>
    </source>
</evidence>
<dbReference type="Proteomes" id="UP001595776">
    <property type="component" value="Unassembled WGS sequence"/>
</dbReference>
<keyword evidence="9" id="KW-0732">Signal</keyword>
<dbReference type="Pfam" id="PF26549">
    <property type="entry name" value="Tricorn_N"/>
    <property type="match status" value="1"/>
</dbReference>
<feature type="domain" description="Tricorn protease C1" evidence="11">
    <location>
        <begin position="735"/>
        <end position="791"/>
    </location>
</feature>
<gene>
    <name evidence="12" type="ORF">ACFO5Q_06020</name>
</gene>
<dbReference type="InterPro" id="IPR028204">
    <property type="entry name" value="Tricorn_C1"/>
</dbReference>
<accession>A0ABV8U9D6</accession>
<evidence type="ECO:0000256" key="9">
    <source>
        <dbReference type="SAM" id="SignalP"/>
    </source>
</evidence>
<dbReference type="InterPro" id="IPR036034">
    <property type="entry name" value="PDZ_sf"/>
</dbReference>
<dbReference type="Pfam" id="PF14684">
    <property type="entry name" value="Tricorn_C1"/>
    <property type="match status" value="1"/>
</dbReference>